<feature type="transmembrane region" description="Helical" evidence="9">
    <location>
        <begin position="223"/>
        <end position="240"/>
    </location>
</feature>
<feature type="transmembrane region" description="Helical" evidence="9">
    <location>
        <begin position="324"/>
        <end position="343"/>
    </location>
</feature>
<evidence type="ECO:0000256" key="5">
    <source>
        <dbReference type="ARBA" id="ARBA00022989"/>
    </source>
</evidence>
<evidence type="ECO:0000256" key="6">
    <source>
        <dbReference type="ARBA" id="ARBA00023136"/>
    </source>
</evidence>
<feature type="transmembrane region" description="Helical" evidence="9">
    <location>
        <begin position="297"/>
        <end position="317"/>
    </location>
</feature>
<feature type="region of interest" description="Disordered" evidence="8">
    <location>
        <begin position="482"/>
        <end position="502"/>
    </location>
</feature>
<feature type="transmembrane region" description="Helical" evidence="9">
    <location>
        <begin position="129"/>
        <end position="152"/>
    </location>
</feature>
<dbReference type="SUPFAM" id="SSF103473">
    <property type="entry name" value="MFS general substrate transporter"/>
    <property type="match status" value="1"/>
</dbReference>
<comment type="subcellular location">
    <subcellularLocation>
        <location evidence="1">Cell membrane</location>
        <topology evidence="1">Multi-pass membrane protein</topology>
    </subcellularLocation>
</comment>
<dbReference type="InterPro" id="IPR005829">
    <property type="entry name" value="Sugar_transporter_CS"/>
</dbReference>
<evidence type="ECO:0000256" key="4">
    <source>
        <dbReference type="ARBA" id="ARBA00022692"/>
    </source>
</evidence>
<evidence type="ECO:0000256" key="9">
    <source>
        <dbReference type="SAM" id="Phobius"/>
    </source>
</evidence>
<evidence type="ECO:0000259" key="10">
    <source>
        <dbReference type="PROSITE" id="PS50850"/>
    </source>
</evidence>
<dbReference type="RefSeq" id="WP_358351383.1">
    <property type="nucleotide sequence ID" value="NZ_JBEZFP010000016.1"/>
</dbReference>
<feature type="transmembrane region" description="Helical" evidence="9">
    <location>
        <begin position="260"/>
        <end position="277"/>
    </location>
</feature>
<dbReference type="PANTHER" id="PTHR42718:SF49">
    <property type="entry name" value="EXPORT PROTEIN"/>
    <property type="match status" value="1"/>
</dbReference>
<comment type="caution">
    <text evidence="11">The sequence shown here is derived from an EMBL/GenBank/DDBJ whole genome shotgun (WGS) entry which is preliminary data.</text>
</comment>
<dbReference type="Pfam" id="PF07690">
    <property type="entry name" value="MFS_1"/>
    <property type="match status" value="1"/>
</dbReference>
<dbReference type="PRINTS" id="PR01036">
    <property type="entry name" value="TCRTETB"/>
</dbReference>
<keyword evidence="7" id="KW-0046">Antibiotic resistance</keyword>
<feature type="transmembrane region" description="Helical" evidence="9">
    <location>
        <begin position="349"/>
        <end position="376"/>
    </location>
</feature>
<evidence type="ECO:0000256" key="7">
    <source>
        <dbReference type="ARBA" id="ARBA00023251"/>
    </source>
</evidence>
<feature type="domain" description="Major facilitator superfamily (MFS) profile" evidence="10">
    <location>
        <begin position="6"/>
        <end position="480"/>
    </location>
</feature>
<proteinExistence type="predicted"/>
<dbReference type="InterPro" id="IPR020846">
    <property type="entry name" value="MFS_dom"/>
</dbReference>
<keyword evidence="2" id="KW-0813">Transport</keyword>
<reference evidence="11 12" key="1">
    <citation type="submission" date="2024-06" db="EMBL/GenBank/DDBJ databases">
        <title>The Natural Products Discovery Center: Release of the First 8490 Sequenced Strains for Exploring Actinobacteria Biosynthetic Diversity.</title>
        <authorList>
            <person name="Kalkreuter E."/>
            <person name="Kautsar S.A."/>
            <person name="Yang D."/>
            <person name="Bader C.D."/>
            <person name="Teijaro C.N."/>
            <person name="Fluegel L."/>
            <person name="Davis C.M."/>
            <person name="Simpson J.R."/>
            <person name="Lauterbach L."/>
            <person name="Steele A.D."/>
            <person name="Gui C."/>
            <person name="Meng S."/>
            <person name="Li G."/>
            <person name="Viehrig K."/>
            <person name="Ye F."/>
            <person name="Su P."/>
            <person name="Kiefer A.F."/>
            <person name="Nichols A."/>
            <person name="Cepeda A.J."/>
            <person name="Yan W."/>
            <person name="Fan B."/>
            <person name="Jiang Y."/>
            <person name="Adhikari A."/>
            <person name="Zheng C.-J."/>
            <person name="Schuster L."/>
            <person name="Cowan T.M."/>
            <person name="Smanski M.J."/>
            <person name="Chevrette M.G."/>
            <person name="De Carvalho L.P.S."/>
            <person name="Shen B."/>
        </authorList>
    </citation>
    <scope>NUCLEOTIDE SEQUENCE [LARGE SCALE GENOMIC DNA]</scope>
    <source>
        <strain evidence="11 12">NPDC048946</strain>
    </source>
</reference>
<dbReference type="PROSITE" id="PS50850">
    <property type="entry name" value="MFS"/>
    <property type="match status" value="1"/>
</dbReference>
<feature type="transmembrane region" description="Helical" evidence="9">
    <location>
        <begin position="388"/>
        <end position="409"/>
    </location>
</feature>
<keyword evidence="3" id="KW-1003">Cell membrane</keyword>
<evidence type="ECO:0000313" key="11">
    <source>
        <dbReference type="EMBL" id="MEU8133612.1"/>
    </source>
</evidence>
<gene>
    <name evidence="11" type="ORF">AB0C36_08905</name>
</gene>
<feature type="transmembrane region" description="Helical" evidence="9">
    <location>
        <begin position="191"/>
        <end position="211"/>
    </location>
</feature>
<dbReference type="Proteomes" id="UP001551482">
    <property type="component" value="Unassembled WGS sequence"/>
</dbReference>
<organism evidence="11 12">
    <name type="scientific">Streptodolium elevatio</name>
    <dbReference type="NCBI Taxonomy" id="3157996"/>
    <lineage>
        <taxon>Bacteria</taxon>
        <taxon>Bacillati</taxon>
        <taxon>Actinomycetota</taxon>
        <taxon>Actinomycetes</taxon>
        <taxon>Kitasatosporales</taxon>
        <taxon>Streptomycetaceae</taxon>
        <taxon>Streptodolium</taxon>
    </lineage>
</organism>
<keyword evidence="12" id="KW-1185">Reference proteome</keyword>
<dbReference type="NCBIfam" id="TIGR00711">
    <property type="entry name" value="efflux_EmrB"/>
    <property type="match status" value="1"/>
</dbReference>
<feature type="transmembrane region" description="Helical" evidence="9">
    <location>
        <begin position="158"/>
        <end position="179"/>
    </location>
</feature>
<dbReference type="PANTHER" id="PTHR42718">
    <property type="entry name" value="MAJOR FACILITATOR SUPERFAMILY MULTIDRUG TRANSPORTER MFSC"/>
    <property type="match status" value="1"/>
</dbReference>
<dbReference type="CDD" id="cd17321">
    <property type="entry name" value="MFS_MMR_MDR_like"/>
    <property type="match status" value="1"/>
</dbReference>
<dbReference type="InterPro" id="IPR036259">
    <property type="entry name" value="MFS_trans_sf"/>
</dbReference>
<sequence length="502" mass="50407">MRKWGPLVAVCLGAFMLLVDTTVVLVALPDIADDTDSTYADLQWVVDAYALALAALLLGVGALADIVGRKRVYAVGLVVFTIASLLCGLAPGTGTLVAARVVQGIGGAAMLATAIALIGAAYQGRDRGVAFGVWGAVSGASAALGPVVGGLLTEHVSWRAIFLINLPVGAVALFLALRWLRESHGDRTTRVDVPGAAVFTLAAGALTYAFIRAGEHGWGDATVRGAFAAAAVAVVLFAVVETRSAAPMLDLRLLRDRSFTGILIAGLTLQIAAFAWMPQVSLWLQTHLGNSPVRAGLMLAPLAGVAFVVAGAAGRLLHDVPARWTIGGGLLFIGTGALLLTRIDAGSDWTVLLPGLIVAGVGVGLGTPALASAILATVPPERAGMAGGALNTFRQLGFALGIAVTGVVFQGEAETVLRDAGVAGAHGAAARLTEGGGGAGLPPGAADSAYASGLDAVVLMSGVVGLVAAVLVVLLVRGGRPGAPAPKPDRARPEQAEGAAIG</sequence>
<keyword evidence="6 9" id="KW-0472">Membrane</keyword>
<feature type="transmembrane region" description="Helical" evidence="9">
    <location>
        <begin position="97"/>
        <end position="122"/>
    </location>
</feature>
<evidence type="ECO:0000256" key="8">
    <source>
        <dbReference type="SAM" id="MobiDB-lite"/>
    </source>
</evidence>
<dbReference type="Gene3D" id="1.20.1250.20">
    <property type="entry name" value="MFS general substrate transporter like domains"/>
    <property type="match status" value="1"/>
</dbReference>
<name>A0ABV3DEE9_9ACTN</name>
<feature type="transmembrane region" description="Helical" evidence="9">
    <location>
        <begin position="7"/>
        <end position="28"/>
    </location>
</feature>
<dbReference type="InterPro" id="IPR011701">
    <property type="entry name" value="MFS"/>
</dbReference>
<feature type="transmembrane region" description="Helical" evidence="9">
    <location>
        <begin position="456"/>
        <end position="476"/>
    </location>
</feature>
<protein>
    <submittedName>
        <fullName evidence="11">MFS transporter</fullName>
    </submittedName>
</protein>
<feature type="transmembrane region" description="Helical" evidence="9">
    <location>
        <begin position="48"/>
        <end position="67"/>
    </location>
</feature>
<dbReference type="Gene3D" id="1.20.1720.10">
    <property type="entry name" value="Multidrug resistance protein D"/>
    <property type="match status" value="1"/>
</dbReference>
<evidence type="ECO:0000256" key="3">
    <source>
        <dbReference type="ARBA" id="ARBA00022475"/>
    </source>
</evidence>
<accession>A0ABV3DEE9</accession>
<dbReference type="PROSITE" id="PS00216">
    <property type="entry name" value="SUGAR_TRANSPORT_1"/>
    <property type="match status" value="1"/>
</dbReference>
<keyword evidence="5 9" id="KW-1133">Transmembrane helix</keyword>
<evidence type="ECO:0000256" key="2">
    <source>
        <dbReference type="ARBA" id="ARBA00022448"/>
    </source>
</evidence>
<evidence type="ECO:0000313" key="12">
    <source>
        <dbReference type="Proteomes" id="UP001551482"/>
    </source>
</evidence>
<dbReference type="InterPro" id="IPR004638">
    <property type="entry name" value="EmrB-like"/>
</dbReference>
<keyword evidence="4 9" id="KW-0812">Transmembrane</keyword>
<feature type="transmembrane region" description="Helical" evidence="9">
    <location>
        <begin position="72"/>
        <end position="91"/>
    </location>
</feature>
<evidence type="ECO:0000256" key="1">
    <source>
        <dbReference type="ARBA" id="ARBA00004651"/>
    </source>
</evidence>
<dbReference type="EMBL" id="JBEZFP010000016">
    <property type="protein sequence ID" value="MEU8133612.1"/>
    <property type="molecule type" value="Genomic_DNA"/>
</dbReference>